<name>A0A6J5KZM5_9CAUD</name>
<dbReference type="EMBL" id="LR796211">
    <property type="protein sequence ID" value="CAB4127521.1"/>
    <property type="molecule type" value="Genomic_DNA"/>
</dbReference>
<proteinExistence type="predicted"/>
<evidence type="ECO:0000313" key="1">
    <source>
        <dbReference type="EMBL" id="CAB4127521.1"/>
    </source>
</evidence>
<sequence length="74" mass="8689">MKNAYVLEWSQKTNNFHIQPLDSLLAQNQEAFIANRPLSDYMVLMVGTKDAIHDMADHWRKRMENRTTPDKTVL</sequence>
<protein>
    <submittedName>
        <fullName evidence="1">Uncharacterized protein</fullName>
    </submittedName>
</protein>
<gene>
    <name evidence="1" type="ORF">UFOVP92_15</name>
</gene>
<reference evidence="1" key="1">
    <citation type="submission" date="2020-04" db="EMBL/GenBank/DDBJ databases">
        <authorList>
            <person name="Chiriac C."/>
            <person name="Salcher M."/>
            <person name="Ghai R."/>
            <person name="Kavagutti S V."/>
        </authorList>
    </citation>
    <scope>NUCLEOTIDE SEQUENCE</scope>
</reference>
<accession>A0A6J5KZM5</accession>
<organism evidence="1">
    <name type="scientific">uncultured Caudovirales phage</name>
    <dbReference type="NCBI Taxonomy" id="2100421"/>
    <lineage>
        <taxon>Viruses</taxon>
        <taxon>Duplodnaviria</taxon>
        <taxon>Heunggongvirae</taxon>
        <taxon>Uroviricota</taxon>
        <taxon>Caudoviricetes</taxon>
        <taxon>Peduoviridae</taxon>
        <taxon>Maltschvirus</taxon>
        <taxon>Maltschvirus maltsch</taxon>
    </lineage>
</organism>